<evidence type="ECO:0000256" key="1">
    <source>
        <dbReference type="ARBA" id="ARBA00009183"/>
    </source>
</evidence>
<organism evidence="6 7">
    <name type="scientific">Wickerhamomyces ciferrii (strain ATCC 14091 / BCRC 22168 / CBS 111 / JCM 3599 / NBRC 0793 / NRRL Y-1031 F-60-10)</name>
    <name type="common">Yeast</name>
    <name type="synonym">Pichia ciferrii</name>
    <dbReference type="NCBI Taxonomy" id="1206466"/>
    <lineage>
        <taxon>Eukaryota</taxon>
        <taxon>Fungi</taxon>
        <taxon>Dikarya</taxon>
        <taxon>Ascomycota</taxon>
        <taxon>Saccharomycotina</taxon>
        <taxon>Saccharomycetes</taxon>
        <taxon>Phaffomycetales</taxon>
        <taxon>Wickerhamomycetaceae</taxon>
        <taxon>Wickerhamomyces</taxon>
    </lineage>
</organism>
<dbReference type="InterPro" id="IPR020946">
    <property type="entry name" value="Flavin_mOase-like"/>
</dbReference>
<dbReference type="GO" id="GO:0004499">
    <property type="term" value="F:N,N-dimethylaniline monooxygenase activity"/>
    <property type="evidence" value="ECO:0007669"/>
    <property type="project" value="InterPro"/>
</dbReference>
<accession>K0KS18</accession>
<sequence length="495" mass="56602">MTVQDFINGVSAGKVKSVAIIGGGPSGAITLDALVREGGFEKIKVFERSSELGGVWSLSKNKEEGKYVVPVAPGSTIDQLDPQLDIPEIGDKKTHKSKRSEQIRFTESAGYKGLRTNVPEQLMCFSDVKDWGVDAKHRIEKNYVFIESVRQYIQNYYDRHPKDHIILRTSVENVSKDYANPNAKFVLTLRRETDEKDDVGNYLDEWYEEEFDAVVIATGHYHIPIIPKVPGLEKVFAKSPEKIIHSKYFKPRVHTFDNETVVVVGGRISGFDIATSLAKTSKTIYHSKKVIPEVKQRSDGFENIIEKPIIKKVEIHDNDKITVHFEDGTIVENVDRFIYGTGYHLSFPFMNKSYPGFTTGNILPDFYEHTFYAKDPLISLVGIPIQAITFRVFEYQAIWVARFLSGKIKLPSLEEQIKWILARYHALGNHQQYHSFADDKFEWPLKVIELAGGVKLGSGREFPIYTEEDKELHAQILKRFAEEQHFFLDPTKQYF</sequence>
<evidence type="ECO:0000256" key="3">
    <source>
        <dbReference type="ARBA" id="ARBA00022827"/>
    </source>
</evidence>
<protein>
    <recommendedName>
        <fullName evidence="8">Flavin-containing monooxygenase</fullName>
    </recommendedName>
</protein>
<dbReference type="PIRSF" id="PIRSF000332">
    <property type="entry name" value="FMO"/>
    <property type="match status" value="1"/>
</dbReference>
<evidence type="ECO:0000256" key="4">
    <source>
        <dbReference type="ARBA" id="ARBA00022857"/>
    </source>
</evidence>
<comment type="caution">
    <text evidence="6">The sequence shown here is derived from an EMBL/GenBank/DDBJ whole genome shotgun (WGS) entry which is preliminary data.</text>
</comment>
<name>K0KS18_WICCF</name>
<keyword evidence="3" id="KW-0274">FAD</keyword>
<evidence type="ECO:0000313" key="6">
    <source>
        <dbReference type="EMBL" id="CCH44148.1"/>
    </source>
</evidence>
<comment type="similarity">
    <text evidence="1">Belongs to the FMO family.</text>
</comment>
<gene>
    <name evidence="6" type="ORF">BN7_3706</name>
</gene>
<dbReference type="STRING" id="1206466.K0KS18"/>
<dbReference type="eggNOG" id="KOG1399">
    <property type="taxonomic scope" value="Eukaryota"/>
</dbReference>
<keyword evidence="5" id="KW-0560">Oxidoreductase</keyword>
<dbReference type="Proteomes" id="UP000009328">
    <property type="component" value="Unassembled WGS sequence"/>
</dbReference>
<dbReference type="PRINTS" id="PR00370">
    <property type="entry name" value="FMOXYGENASE"/>
</dbReference>
<dbReference type="GO" id="GO:0050660">
    <property type="term" value="F:flavin adenine dinucleotide binding"/>
    <property type="evidence" value="ECO:0007669"/>
    <property type="project" value="InterPro"/>
</dbReference>
<dbReference type="Pfam" id="PF13738">
    <property type="entry name" value="Pyr_redox_3"/>
    <property type="match status" value="1"/>
</dbReference>
<keyword evidence="4" id="KW-0521">NADP</keyword>
<dbReference type="Gene3D" id="3.50.50.60">
    <property type="entry name" value="FAD/NAD(P)-binding domain"/>
    <property type="match status" value="2"/>
</dbReference>
<proteinExistence type="inferred from homology"/>
<evidence type="ECO:0000256" key="2">
    <source>
        <dbReference type="ARBA" id="ARBA00022630"/>
    </source>
</evidence>
<dbReference type="AlphaFoldDB" id="K0KS18"/>
<dbReference type="InterPro" id="IPR050346">
    <property type="entry name" value="FMO-like"/>
</dbReference>
<dbReference type="Pfam" id="PF00743">
    <property type="entry name" value="FMO-like"/>
    <property type="match status" value="1"/>
</dbReference>
<dbReference type="HOGENOM" id="CLU_006909_5_3_1"/>
<dbReference type="PANTHER" id="PTHR23023">
    <property type="entry name" value="DIMETHYLANILINE MONOOXYGENASE"/>
    <property type="match status" value="1"/>
</dbReference>
<evidence type="ECO:0000256" key="5">
    <source>
        <dbReference type="ARBA" id="ARBA00023002"/>
    </source>
</evidence>
<dbReference type="SUPFAM" id="SSF51905">
    <property type="entry name" value="FAD/NAD(P)-binding domain"/>
    <property type="match status" value="2"/>
</dbReference>
<dbReference type="InterPro" id="IPR000960">
    <property type="entry name" value="Flavin_mOase"/>
</dbReference>
<keyword evidence="2" id="KW-0285">Flavoprotein</keyword>
<dbReference type="GO" id="GO:0050661">
    <property type="term" value="F:NADP binding"/>
    <property type="evidence" value="ECO:0007669"/>
    <property type="project" value="InterPro"/>
</dbReference>
<keyword evidence="7" id="KW-1185">Reference proteome</keyword>
<reference evidence="6 7" key="1">
    <citation type="journal article" date="2012" name="Eukaryot. Cell">
        <title>Draft genome sequence of Wickerhamomyces ciferrii NRRL Y-1031 F-60-10.</title>
        <authorList>
            <person name="Schneider J."/>
            <person name="Andrea H."/>
            <person name="Blom J."/>
            <person name="Jaenicke S."/>
            <person name="Ruckert C."/>
            <person name="Schorsch C."/>
            <person name="Szczepanowski R."/>
            <person name="Farwick M."/>
            <person name="Goesmann A."/>
            <person name="Puhler A."/>
            <person name="Schaffer S."/>
            <person name="Tauch A."/>
            <person name="Kohler T."/>
            <person name="Brinkrolf K."/>
        </authorList>
    </citation>
    <scope>NUCLEOTIDE SEQUENCE [LARGE SCALE GENOMIC DNA]</scope>
    <source>
        <strain evidence="7">ATCC 14091 / BCRC 22168 / CBS 111 / JCM 3599 / NBRC 0793 / NRRL Y-1031 F-60-10</strain>
    </source>
</reference>
<evidence type="ECO:0000313" key="7">
    <source>
        <dbReference type="Proteomes" id="UP000009328"/>
    </source>
</evidence>
<evidence type="ECO:0008006" key="8">
    <source>
        <dbReference type="Google" id="ProtNLM"/>
    </source>
</evidence>
<dbReference type="EMBL" id="CAIF01000109">
    <property type="protein sequence ID" value="CCH44148.1"/>
    <property type="molecule type" value="Genomic_DNA"/>
</dbReference>
<dbReference type="InParanoid" id="K0KS18"/>
<dbReference type="InterPro" id="IPR036188">
    <property type="entry name" value="FAD/NAD-bd_sf"/>
</dbReference>